<proteinExistence type="inferred from homology"/>
<evidence type="ECO:0000256" key="14">
    <source>
        <dbReference type="ARBA" id="ARBA00025153"/>
    </source>
</evidence>
<feature type="domain" description="YjeF N-terminal" evidence="21">
    <location>
        <begin position="9"/>
        <end position="253"/>
    </location>
</feature>
<dbReference type="CDD" id="cd01171">
    <property type="entry name" value="YXKO-related"/>
    <property type="match status" value="1"/>
</dbReference>
<comment type="subunit">
    <text evidence="17">Homotetramer.</text>
</comment>
<evidence type="ECO:0000256" key="11">
    <source>
        <dbReference type="ARBA" id="ARBA00023235"/>
    </source>
</evidence>
<feature type="binding site" evidence="17">
    <location>
        <position position="490"/>
    </location>
    <ligand>
        <name>AMP</name>
        <dbReference type="ChEBI" id="CHEBI:456215"/>
    </ligand>
</feature>
<protein>
    <recommendedName>
        <fullName evidence="19">Bifunctional NAD(P)H-hydrate repair enzyme</fullName>
    </recommendedName>
    <alternativeName>
        <fullName evidence="19">Nicotinamide nucleotide repair protein</fullName>
    </alternativeName>
    <domain>
        <recommendedName>
            <fullName evidence="19">ADP-dependent (S)-NAD(P)H-hydrate dehydratase</fullName>
            <ecNumber evidence="19">4.2.1.136</ecNumber>
        </recommendedName>
        <alternativeName>
            <fullName evidence="19">ADP-dependent NAD(P)HX dehydratase</fullName>
        </alternativeName>
    </domain>
    <domain>
        <recommendedName>
            <fullName evidence="19">NAD(P)H-hydrate epimerase</fullName>
            <ecNumber evidence="19">5.1.99.6</ecNumber>
        </recommendedName>
    </domain>
</protein>
<feature type="binding site" evidence="18">
    <location>
        <begin position="97"/>
        <end position="101"/>
    </location>
    <ligand>
        <name>(6S)-NADPHX</name>
        <dbReference type="ChEBI" id="CHEBI:64076"/>
    </ligand>
</feature>
<evidence type="ECO:0000256" key="2">
    <source>
        <dbReference type="ARBA" id="ARBA00000909"/>
    </source>
</evidence>
<evidence type="ECO:0000256" key="13">
    <source>
        <dbReference type="ARBA" id="ARBA00023268"/>
    </source>
</evidence>
<dbReference type="GO" id="GO:0005524">
    <property type="term" value="F:ATP binding"/>
    <property type="evidence" value="ECO:0007669"/>
    <property type="project" value="UniProtKB-UniRule"/>
</dbReference>
<evidence type="ECO:0000256" key="17">
    <source>
        <dbReference type="HAMAP-Rule" id="MF_01965"/>
    </source>
</evidence>
<evidence type="ECO:0000256" key="16">
    <source>
        <dbReference type="ARBA" id="ARBA00049209"/>
    </source>
</evidence>
<evidence type="ECO:0000256" key="5">
    <source>
        <dbReference type="ARBA" id="ARBA00022723"/>
    </source>
</evidence>
<feature type="binding site" evidence="17">
    <location>
        <position position="424"/>
    </location>
    <ligand>
        <name>(6S)-NADPHX</name>
        <dbReference type="ChEBI" id="CHEBI:64076"/>
    </ligand>
</feature>
<evidence type="ECO:0000256" key="8">
    <source>
        <dbReference type="ARBA" id="ARBA00022857"/>
    </source>
</evidence>
<keyword evidence="11 18" id="KW-0413">Isomerase</keyword>
<evidence type="ECO:0000256" key="1">
    <source>
        <dbReference type="ARBA" id="ARBA00000013"/>
    </source>
</evidence>
<reference evidence="22" key="1">
    <citation type="submission" date="2022-04" db="EMBL/GenBank/DDBJ databases">
        <title>Paenibacillus mangrovi sp. nov., a novel endophytic bacterium isolated from bark of Kandelia candel.</title>
        <authorList>
            <person name="Tuo L."/>
        </authorList>
    </citation>
    <scope>NUCLEOTIDE SEQUENCE</scope>
    <source>
        <strain evidence="22">KQZ6P-2</strain>
    </source>
</reference>
<dbReference type="NCBIfam" id="TIGR00197">
    <property type="entry name" value="yjeF_nterm"/>
    <property type="match status" value="1"/>
</dbReference>
<keyword evidence="23" id="KW-1185">Reference proteome</keyword>
<evidence type="ECO:0000259" key="21">
    <source>
        <dbReference type="PROSITE" id="PS51385"/>
    </source>
</evidence>
<evidence type="ECO:0000259" key="20">
    <source>
        <dbReference type="PROSITE" id="PS51383"/>
    </source>
</evidence>
<dbReference type="PROSITE" id="PS51383">
    <property type="entry name" value="YJEF_C_3"/>
    <property type="match status" value="1"/>
</dbReference>
<comment type="similarity">
    <text evidence="17">Belongs to the NnrD/CARKD family.</text>
</comment>
<dbReference type="PANTHER" id="PTHR12592:SF0">
    <property type="entry name" value="ATP-DEPENDENT (S)-NAD(P)H-HYDRATE DEHYDRATASE"/>
    <property type="match status" value="1"/>
</dbReference>
<dbReference type="GO" id="GO:0046496">
    <property type="term" value="P:nicotinamide nucleotide metabolic process"/>
    <property type="evidence" value="ECO:0007669"/>
    <property type="project" value="UniProtKB-UniRule"/>
</dbReference>
<comment type="similarity">
    <text evidence="18">Belongs to the NnrE/AIBP family.</text>
</comment>
<dbReference type="SUPFAM" id="SSF53613">
    <property type="entry name" value="Ribokinase-like"/>
    <property type="match status" value="1"/>
</dbReference>
<comment type="catalytic activity">
    <reaction evidence="15 17 19">
        <text>(6S)-NADHX + ADP = AMP + phosphate + NADH + H(+)</text>
        <dbReference type="Rhea" id="RHEA:32223"/>
        <dbReference type="ChEBI" id="CHEBI:15378"/>
        <dbReference type="ChEBI" id="CHEBI:43474"/>
        <dbReference type="ChEBI" id="CHEBI:57945"/>
        <dbReference type="ChEBI" id="CHEBI:64074"/>
        <dbReference type="ChEBI" id="CHEBI:456215"/>
        <dbReference type="ChEBI" id="CHEBI:456216"/>
        <dbReference type="EC" id="4.2.1.136"/>
    </reaction>
</comment>
<comment type="cofactor">
    <cofactor evidence="17">
        <name>Mg(2+)</name>
        <dbReference type="ChEBI" id="CHEBI:18420"/>
    </cofactor>
</comment>
<comment type="catalytic activity">
    <reaction evidence="1 18 19">
        <text>(6R)-NADHX = (6S)-NADHX</text>
        <dbReference type="Rhea" id="RHEA:32215"/>
        <dbReference type="ChEBI" id="CHEBI:64074"/>
        <dbReference type="ChEBI" id="CHEBI:64075"/>
        <dbReference type="EC" id="5.1.99.6"/>
    </reaction>
</comment>
<feature type="binding site" evidence="17">
    <location>
        <position position="303"/>
    </location>
    <ligand>
        <name>(6S)-NADPHX</name>
        <dbReference type="ChEBI" id="CHEBI:64076"/>
    </ligand>
</feature>
<organism evidence="22 23">
    <name type="scientific">Paenibacillus mangrovi</name>
    <dbReference type="NCBI Taxonomy" id="2931978"/>
    <lineage>
        <taxon>Bacteria</taxon>
        <taxon>Bacillati</taxon>
        <taxon>Bacillota</taxon>
        <taxon>Bacilli</taxon>
        <taxon>Bacillales</taxon>
        <taxon>Paenibacillaceae</taxon>
        <taxon>Paenibacillus</taxon>
    </lineage>
</organism>
<comment type="function">
    <text evidence="17">Catalyzes the dehydration of the S-form of NAD(P)HX at the expense of ADP, which is converted to AMP. Together with NAD(P)HX epimerase, which catalyzes the epimerization of the S- and R-forms, the enzyme allows the repair of both epimers of NAD(P)HX, a damaged form of NAD(P)H that is a result of enzymatic or heat-dependent hydration.</text>
</comment>
<keyword evidence="8 17" id="KW-0521">NADP</keyword>
<feature type="binding site" evidence="17">
    <location>
        <begin position="461"/>
        <end position="465"/>
    </location>
    <ligand>
        <name>AMP</name>
        <dbReference type="ChEBI" id="CHEBI:456215"/>
    </ligand>
</feature>
<dbReference type="InterPro" id="IPR030677">
    <property type="entry name" value="Nnr"/>
</dbReference>
<comment type="cofactor">
    <cofactor evidence="18 19">
        <name>K(+)</name>
        <dbReference type="ChEBI" id="CHEBI:29103"/>
    </cofactor>
    <text evidence="18 19">Binds 1 potassium ion per subunit.</text>
</comment>
<gene>
    <name evidence="18" type="primary">nnrE</name>
    <name evidence="17" type="synonym">nnrD</name>
    <name evidence="22" type="ORF">MUG84_09220</name>
</gene>
<dbReference type="RefSeq" id="WP_244724118.1">
    <property type="nucleotide sequence ID" value="NZ_JALIRP010000003.1"/>
</dbReference>
<evidence type="ECO:0000313" key="22">
    <source>
        <dbReference type="EMBL" id="MCJ8011920.1"/>
    </source>
</evidence>
<keyword evidence="10 17" id="KW-0520">NAD</keyword>
<evidence type="ECO:0000256" key="12">
    <source>
        <dbReference type="ARBA" id="ARBA00023239"/>
    </source>
</evidence>
<comment type="caution">
    <text evidence="22">The sequence shown here is derived from an EMBL/GenBank/DDBJ whole genome shotgun (WGS) entry which is preliminary data.</text>
</comment>
<dbReference type="EMBL" id="JALIRP010000003">
    <property type="protein sequence ID" value="MCJ8011920.1"/>
    <property type="molecule type" value="Genomic_DNA"/>
</dbReference>
<dbReference type="EC" id="4.2.1.136" evidence="19"/>
<dbReference type="Pfam" id="PF03853">
    <property type="entry name" value="YjeF_N"/>
    <property type="match status" value="1"/>
</dbReference>
<dbReference type="InterPro" id="IPR029056">
    <property type="entry name" value="Ribokinase-like"/>
</dbReference>
<name>A0A9X1WQ53_9BACL</name>
<dbReference type="InterPro" id="IPR036652">
    <property type="entry name" value="YjeF_N_dom_sf"/>
</dbReference>
<dbReference type="Gene3D" id="3.40.1190.20">
    <property type="match status" value="1"/>
</dbReference>
<evidence type="ECO:0000256" key="3">
    <source>
        <dbReference type="ARBA" id="ARBA00006001"/>
    </source>
</evidence>
<dbReference type="InterPro" id="IPR017953">
    <property type="entry name" value="Carbohydrate_kinase_pred_CS"/>
</dbReference>
<dbReference type="Gene3D" id="3.40.50.10260">
    <property type="entry name" value="YjeF N-terminal domain"/>
    <property type="match status" value="1"/>
</dbReference>
<feature type="binding site" evidence="18">
    <location>
        <position position="178"/>
    </location>
    <ligand>
        <name>(6S)-NADPHX</name>
        <dbReference type="ChEBI" id="CHEBI:64076"/>
    </ligand>
</feature>
<feature type="binding site" evidence="17">
    <location>
        <position position="371"/>
    </location>
    <ligand>
        <name>(6S)-NADPHX</name>
        <dbReference type="ChEBI" id="CHEBI:64076"/>
    </ligand>
</feature>
<dbReference type="PROSITE" id="PS51385">
    <property type="entry name" value="YJEF_N"/>
    <property type="match status" value="1"/>
</dbReference>
<keyword evidence="13" id="KW-0511">Multifunctional enzyme</keyword>
<dbReference type="GO" id="GO:0046872">
    <property type="term" value="F:metal ion binding"/>
    <property type="evidence" value="ECO:0007669"/>
    <property type="project" value="UniProtKB-UniRule"/>
</dbReference>
<dbReference type="SUPFAM" id="SSF64153">
    <property type="entry name" value="YjeF N-terminal domain-like"/>
    <property type="match status" value="1"/>
</dbReference>
<dbReference type="Proteomes" id="UP001139347">
    <property type="component" value="Unassembled WGS sequence"/>
</dbReference>
<dbReference type="PANTHER" id="PTHR12592">
    <property type="entry name" value="ATP-DEPENDENT (S)-NAD(P)H-HYDRATE DEHYDRATASE FAMILY MEMBER"/>
    <property type="match status" value="1"/>
</dbReference>
<evidence type="ECO:0000256" key="15">
    <source>
        <dbReference type="ARBA" id="ARBA00048238"/>
    </source>
</evidence>
<accession>A0A9X1WQ53</accession>
<comment type="catalytic activity">
    <reaction evidence="2 18 19">
        <text>(6R)-NADPHX = (6S)-NADPHX</text>
        <dbReference type="Rhea" id="RHEA:32227"/>
        <dbReference type="ChEBI" id="CHEBI:64076"/>
        <dbReference type="ChEBI" id="CHEBI:64077"/>
        <dbReference type="EC" id="5.1.99.6"/>
    </reaction>
</comment>
<dbReference type="AlphaFoldDB" id="A0A9X1WQ53"/>
<feature type="binding site" evidence="17">
    <location>
        <position position="491"/>
    </location>
    <ligand>
        <name>(6S)-NADPHX</name>
        <dbReference type="ChEBI" id="CHEBI:64076"/>
    </ligand>
</feature>
<evidence type="ECO:0000256" key="9">
    <source>
        <dbReference type="ARBA" id="ARBA00022958"/>
    </source>
</evidence>
<dbReference type="Pfam" id="PF01256">
    <property type="entry name" value="Carb_kinase"/>
    <property type="match status" value="1"/>
</dbReference>
<keyword evidence="9 18" id="KW-0630">Potassium</keyword>
<evidence type="ECO:0000256" key="18">
    <source>
        <dbReference type="HAMAP-Rule" id="MF_01966"/>
    </source>
</evidence>
<evidence type="ECO:0000256" key="4">
    <source>
        <dbReference type="ARBA" id="ARBA00009524"/>
    </source>
</evidence>
<dbReference type="EC" id="5.1.99.6" evidence="19"/>
<comment type="function">
    <text evidence="14 19">Bifunctional enzyme that catalyzes the epimerization of the S- and R-forms of NAD(P)HX and the dehydration of the S-form of NAD(P)HX at the expense of ADP, which is converted to AMP. This allows the repair of both epimers of NAD(P)HX, a damaged form of NAD(P)H that is a result of enzymatic or heat-dependent hydration.</text>
</comment>
<feature type="binding site" evidence="18">
    <location>
        <position position="199"/>
    </location>
    <ligand>
        <name>K(+)</name>
        <dbReference type="ChEBI" id="CHEBI:29103"/>
    </ligand>
</feature>
<comment type="catalytic activity">
    <reaction evidence="16 17 19">
        <text>(6S)-NADPHX + ADP = AMP + phosphate + NADPH + H(+)</text>
        <dbReference type="Rhea" id="RHEA:32235"/>
        <dbReference type="ChEBI" id="CHEBI:15378"/>
        <dbReference type="ChEBI" id="CHEBI:43474"/>
        <dbReference type="ChEBI" id="CHEBI:57783"/>
        <dbReference type="ChEBI" id="CHEBI:64076"/>
        <dbReference type="ChEBI" id="CHEBI:456215"/>
        <dbReference type="ChEBI" id="CHEBI:456216"/>
        <dbReference type="EC" id="4.2.1.136"/>
    </reaction>
</comment>
<evidence type="ECO:0000313" key="23">
    <source>
        <dbReference type="Proteomes" id="UP001139347"/>
    </source>
</evidence>
<dbReference type="GO" id="GO:0052855">
    <property type="term" value="F:ADP-dependent NAD(P)H-hydrate dehydratase activity"/>
    <property type="evidence" value="ECO:0007669"/>
    <property type="project" value="UniProtKB-UniRule"/>
</dbReference>
<keyword evidence="6 17" id="KW-0547">Nucleotide-binding</keyword>
<feature type="domain" description="YjeF C-terminal" evidence="20">
    <location>
        <begin position="268"/>
        <end position="544"/>
    </location>
</feature>
<sequence>MYIVTSAQMRELDRRTIEDIGIPSIALMENAGRAIAEEIIRLCHRRHSTAQETWNGHGGNEGIGPEKEFQGLIRGDAALELEHPEKEHWLILAGKGNNGGDGLVAARHLREAGIGVTVVYALPPEQLQGDAAMQRDTAAALGIPLLVHGRDAVDYAACTGIVDALLGTGAHGSPRGVYADMIAAANVSGKTIVSADIPSGINADTGEVSQPCIAARLTVCLAFLKRGLTQYPGAEAAGEVVVRSIGIPSELCGQQEGLAFLLTAGTLREQLRVDTARRRSPDGHKGTYGHVLVAAGSPRMSGAGLLCSRAALRAGSGLVTWALPAPMLPHMAGAAPEIMLAPAAGGDWDVASARAVLQLARSRDVLAIGPGLGRFNGDGEWLRTLWEGTECQLVVDADALNMLADCKDYSTWNARKTDTVLTPHPGEMARLAGMSTKEIQRDRIGAAVKYAAAHQVTLVLKGARTIIAAPDGSAYVNITGNAGMATGGSGDVLTGIIAGLLAQGFTGLQAAAYGVYLHGLAGDAAAARRGNMLSLIAGDLIEAL</sequence>
<dbReference type="HAMAP" id="MF_01966">
    <property type="entry name" value="NADHX_epimerase"/>
    <property type="match status" value="1"/>
</dbReference>
<evidence type="ECO:0000256" key="6">
    <source>
        <dbReference type="ARBA" id="ARBA00022741"/>
    </source>
</evidence>
<feature type="binding site" evidence="18">
    <location>
        <begin position="167"/>
        <end position="173"/>
    </location>
    <ligand>
        <name>(6S)-NADPHX</name>
        <dbReference type="ChEBI" id="CHEBI:64076"/>
    </ligand>
</feature>
<dbReference type="GO" id="GO:0052856">
    <property type="term" value="F:NAD(P)HX epimerase activity"/>
    <property type="evidence" value="ECO:0007669"/>
    <property type="project" value="UniProtKB-UniRule"/>
</dbReference>
<dbReference type="InterPro" id="IPR000631">
    <property type="entry name" value="CARKD"/>
</dbReference>
<keyword evidence="5 18" id="KW-0479">Metal-binding</keyword>
<keyword evidence="12 17" id="KW-0456">Lyase</keyword>
<comment type="similarity">
    <text evidence="4 19">In the C-terminal section; belongs to the NnrD/CARKD family.</text>
</comment>
<dbReference type="HAMAP" id="MF_01965">
    <property type="entry name" value="NADHX_dehydratase"/>
    <property type="match status" value="1"/>
</dbReference>
<feature type="binding site" evidence="18">
    <location>
        <position position="196"/>
    </location>
    <ligand>
        <name>(6S)-NADPHX</name>
        <dbReference type="ChEBI" id="CHEBI:64076"/>
    </ligand>
</feature>
<feature type="binding site" evidence="18">
    <location>
        <position position="163"/>
    </location>
    <ligand>
        <name>K(+)</name>
        <dbReference type="ChEBI" id="CHEBI:29103"/>
    </ligand>
</feature>
<keyword evidence="7 17" id="KW-0067">ATP-binding</keyword>
<comment type="function">
    <text evidence="18">Catalyzes the epimerization of the S- and R-forms of NAD(P)HX, a damaged form of NAD(P)H that is a result of enzymatic or heat-dependent hydration. This is a prerequisite for the S-specific NAD(P)H-hydrate dehydratase to allow the repair of both epimers of NAD(P)HX.</text>
</comment>
<evidence type="ECO:0000256" key="7">
    <source>
        <dbReference type="ARBA" id="ARBA00022840"/>
    </source>
</evidence>
<dbReference type="GO" id="GO:0110051">
    <property type="term" value="P:metabolite repair"/>
    <property type="evidence" value="ECO:0007669"/>
    <property type="project" value="TreeGrafter"/>
</dbReference>
<evidence type="ECO:0000256" key="10">
    <source>
        <dbReference type="ARBA" id="ARBA00023027"/>
    </source>
</evidence>
<evidence type="ECO:0000256" key="19">
    <source>
        <dbReference type="PIRNR" id="PIRNR017184"/>
    </source>
</evidence>
<dbReference type="NCBIfam" id="TIGR00196">
    <property type="entry name" value="yjeF_cterm"/>
    <property type="match status" value="1"/>
</dbReference>
<comment type="similarity">
    <text evidence="3 19">In the N-terminal section; belongs to the NnrE/AIBP family.</text>
</comment>
<dbReference type="PIRSF" id="PIRSF017184">
    <property type="entry name" value="Nnr"/>
    <property type="match status" value="1"/>
</dbReference>
<feature type="binding site" evidence="18">
    <location>
        <position position="98"/>
    </location>
    <ligand>
        <name>K(+)</name>
        <dbReference type="ChEBI" id="CHEBI:29103"/>
    </ligand>
</feature>
<dbReference type="InterPro" id="IPR004443">
    <property type="entry name" value="YjeF_N_dom"/>
</dbReference>
<dbReference type="PROSITE" id="PS01050">
    <property type="entry name" value="YJEF_C_2"/>
    <property type="match status" value="1"/>
</dbReference>